<comment type="caution">
    <text evidence="1">The sequence shown here is derived from an EMBL/GenBank/DDBJ whole genome shotgun (WGS) entry which is preliminary data.</text>
</comment>
<keyword evidence="2" id="KW-1185">Reference proteome</keyword>
<gene>
    <name evidence="1" type="ORF">HanXRQr2_Chr11g0488471</name>
</gene>
<reference evidence="1" key="1">
    <citation type="journal article" date="2017" name="Nature">
        <title>The sunflower genome provides insights into oil metabolism, flowering and Asterid evolution.</title>
        <authorList>
            <person name="Badouin H."/>
            <person name="Gouzy J."/>
            <person name="Grassa C.J."/>
            <person name="Murat F."/>
            <person name="Staton S.E."/>
            <person name="Cottret L."/>
            <person name="Lelandais-Briere C."/>
            <person name="Owens G.L."/>
            <person name="Carrere S."/>
            <person name="Mayjonade B."/>
            <person name="Legrand L."/>
            <person name="Gill N."/>
            <person name="Kane N.C."/>
            <person name="Bowers J.E."/>
            <person name="Hubner S."/>
            <person name="Bellec A."/>
            <person name="Berard A."/>
            <person name="Berges H."/>
            <person name="Blanchet N."/>
            <person name="Boniface M.C."/>
            <person name="Brunel D."/>
            <person name="Catrice O."/>
            <person name="Chaidir N."/>
            <person name="Claudel C."/>
            <person name="Donnadieu C."/>
            <person name="Faraut T."/>
            <person name="Fievet G."/>
            <person name="Helmstetter N."/>
            <person name="King M."/>
            <person name="Knapp S.J."/>
            <person name="Lai Z."/>
            <person name="Le Paslier M.C."/>
            <person name="Lippi Y."/>
            <person name="Lorenzon L."/>
            <person name="Mandel J.R."/>
            <person name="Marage G."/>
            <person name="Marchand G."/>
            <person name="Marquand E."/>
            <person name="Bret-Mestries E."/>
            <person name="Morien E."/>
            <person name="Nambeesan S."/>
            <person name="Nguyen T."/>
            <person name="Pegot-Espagnet P."/>
            <person name="Pouilly N."/>
            <person name="Raftis F."/>
            <person name="Sallet E."/>
            <person name="Schiex T."/>
            <person name="Thomas J."/>
            <person name="Vandecasteele C."/>
            <person name="Vares D."/>
            <person name="Vear F."/>
            <person name="Vautrin S."/>
            <person name="Crespi M."/>
            <person name="Mangin B."/>
            <person name="Burke J.M."/>
            <person name="Salse J."/>
            <person name="Munos S."/>
            <person name="Vincourt P."/>
            <person name="Rieseberg L.H."/>
            <person name="Langlade N.B."/>
        </authorList>
    </citation>
    <scope>NUCLEOTIDE SEQUENCE</scope>
    <source>
        <tissue evidence="1">Leaves</tissue>
    </source>
</reference>
<organism evidence="1 2">
    <name type="scientific">Helianthus annuus</name>
    <name type="common">Common sunflower</name>
    <dbReference type="NCBI Taxonomy" id="4232"/>
    <lineage>
        <taxon>Eukaryota</taxon>
        <taxon>Viridiplantae</taxon>
        <taxon>Streptophyta</taxon>
        <taxon>Embryophyta</taxon>
        <taxon>Tracheophyta</taxon>
        <taxon>Spermatophyta</taxon>
        <taxon>Magnoliopsida</taxon>
        <taxon>eudicotyledons</taxon>
        <taxon>Gunneridae</taxon>
        <taxon>Pentapetalae</taxon>
        <taxon>asterids</taxon>
        <taxon>campanulids</taxon>
        <taxon>Asterales</taxon>
        <taxon>Asteraceae</taxon>
        <taxon>Asteroideae</taxon>
        <taxon>Heliantheae alliance</taxon>
        <taxon>Heliantheae</taxon>
        <taxon>Helianthus</taxon>
    </lineage>
</organism>
<accession>A0A9K3MZX4</accession>
<dbReference type="Proteomes" id="UP000215914">
    <property type="component" value="Unassembled WGS sequence"/>
</dbReference>
<evidence type="ECO:0000313" key="2">
    <source>
        <dbReference type="Proteomes" id="UP000215914"/>
    </source>
</evidence>
<protein>
    <submittedName>
        <fullName evidence="1">Uncharacterized protein</fullName>
    </submittedName>
</protein>
<reference evidence="1" key="2">
    <citation type="submission" date="2020-06" db="EMBL/GenBank/DDBJ databases">
        <title>Helianthus annuus Genome sequencing and assembly Release 2.</title>
        <authorList>
            <person name="Gouzy J."/>
            <person name="Langlade N."/>
            <person name="Munos S."/>
        </authorList>
    </citation>
    <scope>NUCLEOTIDE SEQUENCE</scope>
    <source>
        <tissue evidence="1">Leaves</tissue>
    </source>
</reference>
<dbReference type="Gramene" id="mRNA:HanXRQr2_Chr11g0488471">
    <property type="protein sequence ID" value="mRNA:HanXRQr2_Chr11g0488471"/>
    <property type="gene ID" value="HanXRQr2_Chr11g0488471"/>
</dbReference>
<sequence length="62" mass="7045">MQFNISASMAHPFLAIHRIKNSSLKSGTKGLLYTDLKLMKLIPIISAIRLEEWMLCGEKLLE</sequence>
<proteinExistence type="predicted"/>
<dbReference type="EMBL" id="MNCJ02000326">
    <property type="protein sequence ID" value="KAF5781835.1"/>
    <property type="molecule type" value="Genomic_DNA"/>
</dbReference>
<dbReference type="AlphaFoldDB" id="A0A9K3MZX4"/>
<name>A0A9K3MZX4_HELAN</name>
<evidence type="ECO:0000313" key="1">
    <source>
        <dbReference type="EMBL" id="KAF5781835.1"/>
    </source>
</evidence>